<dbReference type="PANTHER" id="PTHR46438">
    <property type="entry name" value="ALPHA/BETA-HYDROLASES SUPERFAMILY PROTEIN"/>
    <property type="match status" value="1"/>
</dbReference>
<comment type="caution">
    <text evidence="2">The sequence shown here is derived from an EMBL/GenBank/DDBJ whole genome shotgun (WGS) entry which is preliminary data.</text>
</comment>
<keyword evidence="3" id="KW-1185">Reference proteome</keyword>
<accession>A0A917AXJ4</accession>
<feature type="domain" description="AB hydrolase-1" evidence="1">
    <location>
        <begin position="32"/>
        <end position="263"/>
    </location>
</feature>
<reference evidence="2" key="2">
    <citation type="submission" date="2020-09" db="EMBL/GenBank/DDBJ databases">
        <authorList>
            <person name="Sun Q."/>
            <person name="Zhou Y."/>
        </authorList>
    </citation>
    <scope>NUCLEOTIDE SEQUENCE</scope>
    <source>
        <strain evidence="2">CGMCC 1.12698</strain>
    </source>
</reference>
<dbReference type="Pfam" id="PF00561">
    <property type="entry name" value="Abhydrolase_1"/>
    <property type="match status" value="1"/>
</dbReference>
<dbReference type="PANTHER" id="PTHR46438:SF11">
    <property type="entry name" value="LIPASE-RELATED"/>
    <property type="match status" value="1"/>
</dbReference>
<gene>
    <name evidence="2" type="ORF">GCM10007140_32120</name>
</gene>
<sequence length="278" mass="32227">MYDKITNHFSTTLHGIDVHYELYNEEMKNNKPVFVLIHGFLSSTFSFRRLIPLLSREYTVLALDLPPFGKSGKVREFVYSYDNFANIVISLLEKLTFQHNILIGHSMGGQVALYVSRKRPDLVYKKVLLSSSGYLPRAKFPLLHSSYLPWFSTFLKLLLQFQGVSRNLMRVVHDVSLIDDEMMEGYTTPFYDRNIFDALTKMVRDREGDLPVQFLKEITTPTLLIWGEQDRIVPLSIGKRLHNDLPYSTFISYQNTGHLLPEEQPHQIYENIIGFAKG</sequence>
<dbReference type="Proteomes" id="UP000605259">
    <property type="component" value="Unassembled WGS sequence"/>
</dbReference>
<dbReference type="SUPFAM" id="SSF53474">
    <property type="entry name" value="alpha/beta-Hydrolases"/>
    <property type="match status" value="1"/>
</dbReference>
<dbReference type="Gene3D" id="3.40.50.1820">
    <property type="entry name" value="alpha/beta hydrolase"/>
    <property type="match status" value="1"/>
</dbReference>
<dbReference type="GO" id="GO:0016787">
    <property type="term" value="F:hydrolase activity"/>
    <property type="evidence" value="ECO:0007669"/>
    <property type="project" value="UniProtKB-KW"/>
</dbReference>
<keyword evidence="2" id="KW-0378">Hydrolase</keyword>
<dbReference type="RefSeq" id="WP_188389518.1">
    <property type="nucleotide sequence ID" value="NZ_BMFK01000004.1"/>
</dbReference>
<dbReference type="PRINTS" id="PR00412">
    <property type="entry name" value="EPOXHYDRLASE"/>
</dbReference>
<organism evidence="2 3">
    <name type="scientific">Priestia taiwanensis</name>
    <dbReference type="NCBI Taxonomy" id="1347902"/>
    <lineage>
        <taxon>Bacteria</taxon>
        <taxon>Bacillati</taxon>
        <taxon>Bacillota</taxon>
        <taxon>Bacilli</taxon>
        <taxon>Bacillales</taxon>
        <taxon>Bacillaceae</taxon>
        <taxon>Priestia</taxon>
    </lineage>
</organism>
<reference evidence="2" key="1">
    <citation type="journal article" date="2014" name="Int. J. Syst. Evol. Microbiol.">
        <title>Complete genome sequence of Corynebacterium casei LMG S-19264T (=DSM 44701T), isolated from a smear-ripened cheese.</title>
        <authorList>
            <consortium name="US DOE Joint Genome Institute (JGI-PGF)"/>
            <person name="Walter F."/>
            <person name="Albersmeier A."/>
            <person name="Kalinowski J."/>
            <person name="Ruckert C."/>
        </authorList>
    </citation>
    <scope>NUCLEOTIDE SEQUENCE</scope>
    <source>
        <strain evidence="2">CGMCC 1.12698</strain>
    </source>
</reference>
<dbReference type="InterPro" id="IPR000073">
    <property type="entry name" value="AB_hydrolase_1"/>
</dbReference>
<dbReference type="EMBL" id="BMFK01000004">
    <property type="protein sequence ID" value="GGE80168.1"/>
    <property type="molecule type" value="Genomic_DNA"/>
</dbReference>
<dbReference type="PRINTS" id="PR00111">
    <property type="entry name" value="ABHYDROLASE"/>
</dbReference>
<evidence type="ECO:0000259" key="1">
    <source>
        <dbReference type="Pfam" id="PF00561"/>
    </source>
</evidence>
<proteinExistence type="predicted"/>
<name>A0A917AXJ4_9BACI</name>
<evidence type="ECO:0000313" key="3">
    <source>
        <dbReference type="Proteomes" id="UP000605259"/>
    </source>
</evidence>
<dbReference type="InterPro" id="IPR029058">
    <property type="entry name" value="AB_hydrolase_fold"/>
</dbReference>
<dbReference type="AlphaFoldDB" id="A0A917AXJ4"/>
<protein>
    <submittedName>
        <fullName evidence="2">Hydrolase</fullName>
    </submittedName>
</protein>
<dbReference type="InterPro" id="IPR000639">
    <property type="entry name" value="Epox_hydrolase-like"/>
</dbReference>
<evidence type="ECO:0000313" key="2">
    <source>
        <dbReference type="EMBL" id="GGE80168.1"/>
    </source>
</evidence>